<reference evidence="1 2" key="1">
    <citation type="submission" date="2018-08" db="EMBL/GenBank/DDBJ databases">
        <title>Genomic Encyclopedia of Archaeal and Bacterial Type Strains, Phase II (KMG-II): from individual species to whole genera.</title>
        <authorList>
            <person name="Goeker M."/>
        </authorList>
    </citation>
    <scope>NUCLEOTIDE SEQUENCE [LARGE SCALE GENOMIC DNA]</scope>
    <source>
        <strain evidence="1 2">DSM 45791</strain>
    </source>
</reference>
<accession>A0A3E0GU53</accession>
<name>A0A3E0GU53_9PSEU</name>
<dbReference type="Proteomes" id="UP000256269">
    <property type="component" value="Unassembled WGS sequence"/>
</dbReference>
<dbReference type="OrthoDB" id="3830077at2"/>
<dbReference type="AlphaFoldDB" id="A0A3E0GU53"/>
<dbReference type="RefSeq" id="WP_116181577.1">
    <property type="nucleotide sequence ID" value="NZ_CP144375.1"/>
</dbReference>
<sequence>MRGHGTLDRPGQDRVQRLAFDYAAKAVSGVLGSYHLVDPATGNGLSVAFFEDDTDLAEVRAAIARRAEEIGLNSVPRPTPKSETIYRVMRAVEQGRTGLQPLEQT</sequence>
<keyword evidence="2" id="KW-1185">Reference proteome</keyword>
<dbReference type="EMBL" id="QUNO01000028">
    <property type="protein sequence ID" value="REH27738.1"/>
    <property type="molecule type" value="Genomic_DNA"/>
</dbReference>
<organism evidence="1 2">
    <name type="scientific">Kutzneria buriramensis</name>
    <dbReference type="NCBI Taxonomy" id="1045776"/>
    <lineage>
        <taxon>Bacteria</taxon>
        <taxon>Bacillati</taxon>
        <taxon>Actinomycetota</taxon>
        <taxon>Actinomycetes</taxon>
        <taxon>Pseudonocardiales</taxon>
        <taxon>Pseudonocardiaceae</taxon>
        <taxon>Kutzneria</taxon>
    </lineage>
</organism>
<evidence type="ECO:0000313" key="2">
    <source>
        <dbReference type="Proteomes" id="UP000256269"/>
    </source>
</evidence>
<evidence type="ECO:0000313" key="1">
    <source>
        <dbReference type="EMBL" id="REH27738.1"/>
    </source>
</evidence>
<comment type="caution">
    <text evidence="1">The sequence shown here is derived from an EMBL/GenBank/DDBJ whole genome shotgun (WGS) entry which is preliminary data.</text>
</comment>
<proteinExistence type="predicted"/>
<gene>
    <name evidence="1" type="ORF">BCF44_12841</name>
</gene>
<protein>
    <submittedName>
        <fullName evidence="1">Uncharacterized protein</fullName>
    </submittedName>
</protein>